<name>A0A343KNT0_PORPP</name>
<proteinExistence type="inferred from homology"/>
<evidence type="ECO:0008006" key="3">
    <source>
        <dbReference type="Google" id="ProtNLM"/>
    </source>
</evidence>
<organism evidence="2">
    <name type="scientific">Porphyridium purpureum</name>
    <name type="common">Red alga</name>
    <name type="synonym">Porphyridium cruentum</name>
    <dbReference type="NCBI Taxonomy" id="35688"/>
    <lineage>
        <taxon>Eukaryota</taxon>
        <taxon>Rhodophyta</taxon>
        <taxon>Bangiophyceae</taxon>
        <taxon>Porphyridiales</taxon>
        <taxon>Porphyridiaceae</taxon>
        <taxon>Porphyridium</taxon>
    </lineage>
</organism>
<protein>
    <recommendedName>
        <fullName evidence="3">Ycf54</fullName>
    </recommendedName>
</protein>
<dbReference type="AlphaFoldDB" id="A0A343KNT0"/>
<evidence type="ECO:0000313" key="2">
    <source>
        <dbReference type="EMBL" id="ATJ02828.1"/>
    </source>
</evidence>
<dbReference type="PANTHER" id="PTHR35319">
    <property type="match status" value="1"/>
</dbReference>
<dbReference type="Pfam" id="PF10674">
    <property type="entry name" value="Ycf54"/>
    <property type="match status" value="1"/>
</dbReference>
<sequence length="107" mass="12669">MENYNNMPKYYFAAASKKFFLEEEPIEEVLRERTNYYNSINKPIDFWLLVDPDFLNSKELSYVQLRIKKPSAVIISTNPVFINWIKLRVSYVLTGEIEKDVLQGIKV</sequence>
<dbReference type="PANTHER" id="PTHR35319:SF2">
    <property type="entry name" value="YCF54"/>
    <property type="match status" value="1"/>
</dbReference>
<dbReference type="Gene3D" id="3.30.70.1860">
    <property type="entry name" value="Uncharacterised protein family Ycf54"/>
    <property type="match status" value="1"/>
</dbReference>
<evidence type="ECO:0000256" key="1">
    <source>
        <dbReference type="ARBA" id="ARBA00043978"/>
    </source>
</evidence>
<geneLocation type="plastid" evidence="2"/>
<dbReference type="EMBL" id="MF401423">
    <property type="protein sequence ID" value="ATJ02828.1"/>
    <property type="molecule type" value="Genomic_DNA"/>
</dbReference>
<gene>
    <name evidence="2" type="primary">ycf54</name>
</gene>
<dbReference type="InterPro" id="IPR019616">
    <property type="entry name" value="Ycf54"/>
</dbReference>
<reference evidence="2" key="1">
    <citation type="journal article" date="2017" name="Mitochondrial DNA Part B Resour">
        <title>Characterization of the complete plastid genome of Porphyridium purpureum strain CCMP1328.</title>
        <authorList>
            <person name="Bi G."/>
        </authorList>
    </citation>
    <scope>NUCLEOTIDE SEQUENCE</scope>
</reference>
<keyword evidence="2" id="KW-0934">Plastid</keyword>
<dbReference type="InterPro" id="IPR038409">
    <property type="entry name" value="Ycf54-like_sf"/>
</dbReference>
<accession>A0A343KNT0</accession>
<comment type="similarity">
    <text evidence="1">Belongs to the ycf54 family.</text>
</comment>